<dbReference type="InterPro" id="IPR014729">
    <property type="entry name" value="Rossmann-like_a/b/a_fold"/>
</dbReference>
<dbReference type="Pfam" id="PF13537">
    <property type="entry name" value="GATase_7"/>
    <property type="match status" value="1"/>
</dbReference>
<dbReference type="SUPFAM" id="SSF56235">
    <property type="entry name" value="N-terminal nucleophile aminohydrolases (Ntn hydrolases)"/>
    <property type="match status" value="1"/>
</dbReference>
<keyword evidence="2" id="KW-0061">Asparagine biosynthesis</keyword>
<dbReference type="EMBL" id="JAEUBF010000845">
    <property type="protein sequence ID" value="KAH3674646.1"/>
    <property type="molecule type" value="Genomic_DNA"/>
</dbReference>
<dbReference type="AlphaFoldDB" id="A0A9P8TDT2"/>
<dbReference type="Gene3D" id="3.60.20.10">
    <property type="entry name" value="Glutamine Phosphoribosylpyrophosphate, subunit 1, domain 1"/>
    <property type="match status" value="1"/>
</dbReference>
<dbReference type="CDD" id="cd01991">
    <property type="entry name" value="Asn_synthase_B_C"/>
    <property type="match status" value="1"/>
</dbReference>
<keyword evidence="6" id="KW-1185">Reference proteome</keyword>
<dbReference type="Proteomes" id="UP000769528">
    <property type="component" value="Unassembled WGS sequence"/>
</dbReference>
<dbReference type="Gene3D" id="3.40.50.620">
    <property type="entry name" value="HUPs"/>
    <property type="match status" value="1"/>
</dbReference>
<dbReference type="OrthoDB" id="10252281at2759"/>
<reference evidence="5" key="1">
    <citation type="journal article" date="2021" name="Open Biol.">
        <title>Shared evolutionary footprints suggest mitochondrial oxidative damage underlies multiple complex I losses in fungi.</title>
        <authorList>
            <person name="Schikora-Tamarit M.A."/>
            <person name="Marcet-Houben M."/>
            <person name="Nosek J."/>
            <person name="Gabaldon T."/>
        </authorList>
    </citation>
    <scope>NUCLEOTIDE SEQUENCE</scope>
    <source>
        <strain evidence="5">CBS6341</strain>
    </source>
</reference>
<dbReference type="GO" id="GO:0004066">
    <property type="term" value="F:asparagine synthase (glutamine-hydrolyzing) activity"/>
    <property type="evidence" value="ECO:0007669"/>
    <property type="project" value="InterPro"/>
</dbReference>
<protein>
    <recommendedName>
        <fullName evidence="4">Glutamine amidotransferase type-2 domain-containing protein</fullName>
    </recommendedName>
</protein>
<dbReference type="PANTHER" id="PTHR45937:SF1">
    <property type="entry name" value="ASPARAGINE SYNTHETASE DOMAIN-CONTAINING PROTEIN 1"/>
    <property type="match status" value="1"/>
</dbReference>
<name>A0A9P8TDT2_9ASCO</name>
<sequence length="518" mass="58856">MCGILFQFNESHNGNGSISIDEGQITNVLYSASDHEILRQSESKVFNSLIPKILARGPNFAQLLISGQFSYFSSVLSLRSPFTAQPLTSSNYILQFNGELYNDDIEGNDTSYILHKLNESQDIPSVIQGLEGEFAYIIYDKINEKIAFGRDSTGKRSLVFNSKDGLIISSVHPNENFNRESFKDCLNGVIYQYDLKTKDIIELENDKYYKVSSEIDDDFENKDRRIENLQIQLEISINKRITSIQPYHTSTSNNLFSILFSGGLDCTVLASIAAKLSKRETIIDLLNVGFDNPRTGLKAQEAPDRILARQSWRKLSKLHPEIKFNLIEINVSYEEYVQLRPLVIELMYPKNTEMDLSIAIAFYFASRGRGIRYFINEDGEEDSESNYQSISKVLLSGLGADELYGGYHKFVNKDTEGLIVELTKQINNIHERNLQRDDKVISHNGVEVRYPFLAHDVIKYSTESIEINYKISKYILRELAVSIGLDFVSNEPKRAIQFGAKSAKMIPNGNKKGTDELK</sequence>
<organism evidence="5 6">
    <name type="scientific">Wickerhamomyces mucosus</name>
    <dbReference type="NCBI Taxonomy" id="1378264"/>
    <lineage>
        <taxon>Eukaryota</taxon>
        <taxon>Fungi</taxon>
        <taxon>Dikarya</taxon>
        <taxon>Ascomycota</taxon>
        <taxon>Saccharomycotina</taxon>
        <taxon>Saccharomycetes</taxon>
        <taxon>Phaffomycetales</taxon>
        <taxon>Wickerhamomycetaceae</taxon>
        <taxon>Wickerhamomyces</taxon>
    </lineage>
</organism>
<dbReference type="InterPro" id="IPR001962">
    <property type="entry name" value="Asn_synthase"/>
</dbReference>
<comment type="caution">
    <text evidence="5">The sequence shown here is derived from an EMBL/GenBank/DDBJ whole genome shotgun (WGS) entry which is preliminary data.</text>
</comment>
<proteinExistence type="predicted"/>
<evidence type="ECO:0000256" key="1">
    <source>
        <dbReference type="ARBA" id="ARBA00022605"/>
    </source>
</evidence>
<dbReference type="PANTHER" id="PTHR45937">
    <property type="entry name" value="ASPARAGINE SYNTHETASE DOMAIN-CONTAINING PROTEIN 1"/>
    <property type="match status" value="1"/>
</dbReference>
<evidence type="ECO:0000259" key="4">
    <source>
        <dbReference type="PROSITE" id="PS51278"/>
    </source>
</evidence>
<dbReference type="InterPro" id="IPR029055">
    <property type="entry name" value="Ntn_hydrolases_N"/>
</dbReference>
<evidence type="ECO:0000313" key="6">
    <source>
        <dbReference type="Proteomes" id="UP000769528"/>
    </source>
</evidence>
<evidence type="ECO:0000256" key="2">
    <source>
        <dbReference type="ARBA" id="ARBA00022888"/>
    </source>
</evidence>
<dbReference type="PROSITE" id="PS51278">
    <property type="entry name" value="GATASE_TYPE_2"/>
    <property type="match status" value="1"/>
</dbReference>
<evidence type="ECO:0000256" key="3">
    <source>
        <dbReference type="ARBA" id="ARBA00022962"/>
    </source>
</evidence>
<dbReference type="Pfam" id="PF00733">
    <property type="entry name" value="Asn_synthase"/>
    <property type="match status" value="1"/>
</dbReference>
<accession>A0A9P8TDT2</accession>
<dbReference type="GO" id="GO:0006529">
    <property type="term" value="P:asparagine biosynthetic process"/>
    <property type="evidence" value="ECO:0007669"/>
    <property type="project" value="UniProtKB-KW"/>
</dbReference>
<reference evidence="5" key="2">
    <citation type="submission" date="2021-01" db="EMBL/GenBank/DDBJ databases">
        <authorList>
            <person name="Schikora-Tamarit M.A."/>
        </authorList>
    </citation>
    <scope>NUCLEOTIDE SEQUENCE</scope>
    <source>
        <strain evidence="5">CBS6341</strain>
    </source>
</reference>
<evidence type="ECO:0000313" key="5">
    <source>
        <dbReference type="EMBL" id="KAH3674646.1"/>
    </source>
</evidence>
<gene>
    <name evidence="5" type="ORF">WICMUC_003192</name>
</gene>
<dbReference type="InterPro" id="IPR051857">
    <property type="entry name" value="Asn_synthetase_domain"/>
</dbReference>
<dbReference type="SUPFAM" id="SSF52402">
    <property type="entry name" value="Adenine nucleotide alpha hydrolases-like"/>
    <property type="match status" value="1"/>
</dbReference>
<keyword evidence="3" id="KW-0315">Glutamine amidotransferase</keyword>
<feature type="domain" description="Glutamine amidotransferase type-2" evidence="4">
    <location>
        <begin position="2"/>
        <end position="214"/>
    </location>
</feature>
<dbReference type="InterPro" id="IPR017932">
    <property type="entry name" value="GATase_2_dom"/>
</dbReference>
<keyword evidence="1" id="KW-0028">Amino-acid biosynthesis</keyword>